<evidence type="ECO:0000259" key="1">
    <source>
        <dbReference type="Pfam" id="PF14436"/>
    </source>
</evidence>
<dbReference type="Proteomes" id="UP000663802">
    <property type="component" value="Unassembled WGS sequence"/>
</dbReference>
<sequence>MGKVKIQGILKEGYSSLFSTKYTPREVANMIEEAHIGRFKRFTDANGGLTNRWWGKADNGMTIEMYLDAGGKVITAYPVHSSLIQ</sequence>
<accession>A0ABQ1EBG8</accession>
<keyword evidence="3" id="KW-1185">Reference proteome</keyword>
<protein>
    <recommendedName>
        <fullName evidence="1">Bacterial EndoU nuclease domain-containing protein</fullName>
    </recommendedName>
</protein>
<feature type="domain" description="Bacterial EndoU nuclease" evidence="1">
    <location>
        <begin position="11"/>
        <end position="79"/>
    </location>
</feature>
<organism evidence="2 3">
    <name type="scientific">Clostridium zeae</name>
    <dbReference type="NCBI Taxonomy" id="2759022"/>
    <lineage>
        <taxon>Bacteria</taxon>
        <taxon>Bacillati</taxon>
        <taxon>Bacillota</taxon>
        <taxon>Clostridia</taxon>
        <taxon>Eubacteriales</taxon>
        <taxon>Clostridiaceae</taxon>
        <taxon>Clostridium</taxon>
    </lineage>
</organism>
<gene>
    <name evidence="2" type="ORF">CSC2_26680</name>
</gene>
<reference evidence="2 3" key="1">
    <citation type="journal article" date="2021" name="Int. J. Syst. Evol. Microbiol.">
        <title>Clostridium zeae sp. nov., isolated from corn silage.</title>
        <authorList>
            <person name="Kobayashi H."/>
            <person name="Tanizawa Y."/>
            <person name="Yagura M."/>
            <person name="Sakamoto M."/>
            <person name="Ohkuma M."/>
            <person name="Tohno M."/>
        </authorList>
    </citation>
    <scope>NUCLEOTIDE SEQUENCE [LARGE SCALE GENOMIC DNA]</scope>
    <source>
        <strain evidence="2 3">CSC2</strain>
    </source>
</reference>
<evidence type="ECO:0000313" key="2">
    <source>
        <dbReference type="EMBL" id="GFZ32142.1"/>
    </source>
</evidence>
<evidence type="ECO:0000313" key="3">
    <source>
        <dbReference type="Proteomes" id="UP000663802"/>
    </source>
</evidence>
<proteinExistence type="predicted"/>
<dbReference type="EMBL" id="BMBA01000002">
    <property type="protein sequence ID" value="GFZ32142.1"/>
    <property type="molecule type" value="Genomic_DNA"/>
</dbReference>
<name>A0ABQ1EBG8_9CLOT</name>
<dbReference type="Pfam" id="PF14436">
    <property type="entry name" value="EndoU_bacteria"/>
    <property type="match status" value="1"/>
</dbReference>
<comment type="caution">
    <text evidence="2">The sequence shown here is derived from an EMBL/GenBank/DDBJ whole genome shotgun (WGS) entry which is preliminary data.</text>
</comment>
<dbReference type="InterPro" id="IPR029501">
    <property type="entry name" value="EndoU_bac"/>
</dbReference>